<accession>A0A9K3JGT9</accession>
<organism evidence="1 2">
    <name type="scientific">Helianthus annuus</name>
    <name type="common">Common sunflower</name>
    <dbReference type="NCBI Taxonomy" id="4232"/>
    <lineage>
        <taxon>Eukaryota</taxon>
        <taxon>Viridiplantae</taxon>
        <taxon>Streptophyta</taxon>
        <taxon>Embryophyta</taxon>
        <taxon>Tracheophyta</taxon>
        <taxon>Spermatophyta</taxon>
        <taxon>Magnoliopsida</taxon>
        <taxon>eudicotyledons</taxon>
        <taxon>Gunneridae</taxon>
        <taxon>Pentapetalae</taxon>
        <taxon>asterids</taxon>
        <taxon>campanulids</taxon>
        <taxon>Asterales</taxon>
        <taxon>Asteraceae</taxon>
        <taxon>Asteroideae</taxon>
        <taxon>Heliantheae alliance</taxon>
        <taxon>Heliantheae</taxon>
        <taxon>Helianthus</taxon>
    </lineage>
</organism>
<comment type="caution">
    <text evidence="1">The sequence shown here is derived from an EMBL/GenBank/DDBJ whole genome shotgun (WGS) entry which is preliminary data.</text>
</comment>
<evidence type="ECO:0000313" key="2">
    <source>
        <dbReference type="Proteomes" id="UP000215914"/>
    </source>
</evidence>
<evidence type="ECO:0000313" key="1">
    <source>
        <dbReference type="EMBL" id="KAF5814920.1"/>
    </source>
</evidence>
<dbReference type="AlphaFoldDB" id="A0A9K3JGT9"/>
<gene>
    <name evidence="1" type="ORF">HanXRQr2_Chr03g0116601</name>
</gene>
<dbReference type="Gramene" id="mRNA:HanXRQr2_Chr03g0116601">
    <property type="protein sequence ID" value="CDS:HanXRQr2_Chr03g0116601.1"/>
    <property type="gene ID" value="HanXRQr2_Chr03g0116601"/>
</dbReference>
<dbReference type="Proteomes" id="UP000215914">
    <property type="component" value="Unassembled WGS sequence"/>
</dbReference>
<reference evidence="1" key="1">
    <citation type="journal article" date="2017" name="Nature">
        <title>The sunflower genome provides insights into oil metabolism, flowering and Asterid evolution.</title>
        <authorList>
            <person name="Badouin H."/>
            <person name="Gouzy J."/>
            <person name="Grassa C.J."/>
            <person name="Murat F."/>
            <person name="Staton S.E."/>
            <person name="Cottret L."/>
            <person name="Lelandais-Briere C."/>
            <person name="Owens G.L."/>
            <person name="Carrere S."/>
            <person name="Mayjonade B."/>
            <person name="Legrand L."/>
            <person name="Gill N."/>
            <person name="Kane N.C."/>
            <person name="Bowers J.E."/>
            <person name="Hubner S."/>
            <person name="Bellec A."/>
            <person name="Berard A."/>
            <person name="Berges H."/>
            <person name="Blanchet N."/>
            <person name="Boniface M.C."/>
            <person name="Brunel D."/>
            <person name="Catrice O."/>
            <person name="Chaidir N."/>
            <person name="Claudel C."/>
            <person name="Donnadieu C."/>
            <person name="Faraut T."/>
            <person name="Fievet G."/>
            <person name="Helmstetter N."/>
            <person name="King M."/>
            <person name="Knapp S.J."/>
            <person name="Lai Z."/>
            <person name="Le Paslier M.C."/>
            <person name="Lippi Y."/>
            <person name="Lorenzon L."/>
            <person name="Mandel J.R."/>
            <person name="Marage G."/>
            <person name="Marchand G."/>
            <person name="Marquand E."/>
            <person name="Bret-Mestries E."/>
            <person name="Morien E."/>
            <person name="Nambeesan S."/>
            <person name="Nguyen T."/>
            <person name="Pegot-Espagnet P."/>
            <person name="Pouilly N."/>
            <person name="Raftis F."/>
            <person name="Sallet E."/>
            <person name="Schiex T."/>
            <person name="Thomas J."/>
            <person name="Vandecasteele C."/>
            <person name="Vares D."/>
            <person name="Vear F."/>
            <person name="Vautrin S."/>
            <person name="Crespi M."/>
            <person name="Mangin B."/>
            <person name="Burke J.M."/>
            <person name="Salse J."/>
            <person name="Munos S."/>
            <person name="Vincourt P."/>
            <person name="Rieseberg L.H."/>
            <person name="Langlade N.B."/>
        </authorList>
    </citation>
    <scope>NUCLEOTIDE SEQUENCE</scope>
    <source>
        <tissue evidence="1">Leaves</tissue>
    </source>
</reference>
<name>A0A9K3JGT9_HELAN</name>
<protein>
    <submittedName>
        <fullName evidence="1">Uncharacterized protein</fullName>
    </submittedName>
</protein>
<sequence length="52" mass="6512">MLYTFKIKQTRFEEYKRITNWNVHFNLVFDNNAIKDYSYNLIIKSYWLIMIA</sequence>
<keyword evidence="2" id="KW-1185">Reference proteome</keyword>
<reference evidence="1" key="2">
    <citation type="submission" date="2020-06" db="EMBL/GenBank/DDBJ databases">
        <title>Helianthus annuus Genome sequencing and assembly Release 2.</title>
        <authorList>
            <person name="Gouzy J."/>
            <person name="Langlade N."/>
            <person name="Munos S."/>
        </authorList>
    </citation>
    <scope>NUCLEOTIDE SEQUENCE</scope>
    <source>
        <tissue evidence="1">Leaves</tissue>
    </source>
</reference>
<dbReference type="EMBL" id="MNCJ02000318">
    <property type="protein sequence ID" value="KAF5814920.1"/>
    <property type="molecule type" value="Genomic_DNA"/>
</dbReference>
<proteinExistence type="predicted"/>